<dbReference type="InterPro" id="IPR017900">
    <property type="entry name" value="4Fe4S_Fe_S_CS"/>
</dbReference>
<keyword evidence="5" id="KW-1185">Reference proteome</keyword>
<name>A0ABW3M5M5_9PSEU</name>
<comment type="caution">
    <text evidence="4">The sequence shown here is derived from an EMBL/GenBank/DDBJ whole genome shotgun (WGS) entry which is preliminary data.</text>
</comment>
<gene>
    <name evidence="4" type="ORF">ACFQ1S_03260</name>
</gene>
<evidence type="ECO:0000313" key="4">
    <source>
        <dbReference type="EMBL" id="MFD1044679.1"/>
    </source>
</evidence>
<keyword evidence="1" id="KW-0479">Metal-binding</keyword>
<protein>
    <recommendedName>
        <fullName evidence="6">4Fe-4S ferredoxin-type domain-containing protein</fullName>
    </recommendedName>
</protein>
<organism evidence="4 5">
    <name type="scientific">Kibdelosporangium lantanae</name>
    <dbReference type="NCBI Taxonomy" id="1497396"/>
    <lineage>
        <taxon>Bacteria</taxon>
        <taxon>Bacillati</taxon>
        <taxon>Actinomycetota</taxon>
        <taxon>Actinomycetes</taxon>
        <taxon>Pseudonocardiales</taxon>
        <taxon>Pseudonocardiaceae</taxon>
        <taxon>Kibdelosporangium</taxon>
    </lineage>
</organism>
<keyword evidence="3" id="KW-0411">Iron-sulfur</keyword>
<dbReference type="EMBL" id="JBHTIS010000101">
    <property type="protein sequence ID" value="MFD1044679.1"/>
    <property type="molecule type" value="Genomic_DNA"/>
</dbReference>
<dbReference type="Proteomes" id="UP001597045">
    <property type="component" value="Unassembled WGS sequence"/>
</dbReference>
<evidence type="ECO:0000256" key="2">
    <source>
        <dbReference type="ARBA" id="ARBA00023004"/>
    </source>
</evidence>
<keyword evidence="2" id="KW-0408">Iron</keyword>
<evidence type="ECO:0000313" key="5">
    <source>
        <dbReference type="Proteomes" id="UP001597045"/>
    </source>
</evidence>
<reference evidence="5" key="1">
    <citation type="journal article" date="2019" name="Int. J. Syst. Evol. Microbiol.">
        <title>The Global Catalogue of Microorganisms (GCM) 10K type strain sequencing project: providing services to taxonomists for standard genome sequencing and annotation.</title>
        <authorList>
            <consortium name="The Broad Institute Genomics Platform"/>
            <consortium name="The Broad Institute Genome Sequencing Center for Infectious Disease"/>
            <person name="Wu L."/>
            <person name="Ma J."/>
        </authorList>
    </citation>
    <scope>NUCLEOTIDE SEQUENCE [LARGE SCALE GENOMIC DNA]</scope>
    <source>
        <strain evidence="5">JCM 31486</strain>
    </source>
</reference>
<proteinExistence type="predicted"/>
<accession>A0ABW3M5M5</accession>
<evidence type="ECO:0000256" key="3">
    <source>
        <dbReference type="ARBA" id="ARBA00023014"/>
    </source>
</evidence>
<sequence>MDLCLACKGCKTDCPANVDMATYKAEFLAHHYEGRLRPRAAPPAW</sequence>
<evidence type="ECO:0008006" key="6">
    <source>
        <dbReference type="Google" id="ProtNLM"/>
    </source>
</evidence>
<evidence type="ECO:0000256" key="1">
    <source>
        <dbReference type="ARBA" id="ARBA00022723"/>
    </source>
</evidence>
<dbReference type="PROSITE" id="PS00198">
    <property type="entry name" value="4FE4S_FER_1"/>
    <property type="match status" value="1"/>
</dbReference>